<feature type="transmembrane region" description="Helical" evidence="12">
    <location>
        <begin position="1069"/>
        <end position="1090"/>
    </location>
</feature>
<feature type="chain" id="PRO_5043699412" description="protein-tyrosine-phosphatase" evidence="13">
    <location>
        <begin position="34"/>
        <end position="1450"/>
    </location>
</feature>
<evidence type="ECO:0000256" key="6">
    <source>
        <dbReference type="ARBA" id="ARBA00022912"/>
    </source>
</evidence>
<dbReference type="EC" id="3.1.3.48" evidence="2"/>
<keyword evidence="4 13" id="KW-0732">Signal</keyword>
<dbReference type="SMART" id="SM00194">
    <property type="entry name" value="PTPc"/>
    <property type="match status" value="1"/>
</dbReference>
<dbReference type="PROSITE" id="PS50056">
    <property type="entry name" value="TYR_PHOSPHATASE_2"/>
    <property type="match status" value="1"/>
</dbReference>
<comment type="subcellular location">
    <subcellularLocation>
        <location evidence="1">Membrane</location>
        <topology evidence="1">Single-pass membrane protein</topology>
    </subcellularLocation>
</comment>
<evidence type="ECO:0000256" key="8">
    <source>
        <dbReference type="ARBA" id="ARBA00023136"/>
    </source>
</evidence>
<dbReference type="SUPFAM" id="SSF52799">
    <property type="entry name" value="(Phosphotyrosine protein) phosphatases II"/>
    <property type="match status" value="1"/>
</dbReference>
<evidence type="ECO:0000259" key="14">
    <source>
        <dbReference type="PROSITE" id="PS50055"/>
    </source>
</evidence>
<proteinExistence type="predicted"/>
<feature type="domain" description="Tyrosine specific protein phosphatases" evidence="15">
    <location>
        <begin position="1324"/>
        <end position="1398"/>
    </location>
</feature>
<feature type="domain" description="Tyrosine-protein phosphatase" evidence="14">
    <location>
        <begin position="1145"/>
        <end position="1407"/>
    </location>
</feature>
<dbReference type="GO" id="GO:0009653">
    <property type="term" value="P:anatomical structure morphogenesis"/>
    <property type="evidence" value="ECO:0007669"/>
    <property type="project" value="UniProtKB-ARBA"/>
</dbReference>
<protein>
    <recommendedName>
        <fullName evidence="2">protein-tyrosine-phosphatase</fullName>
        <ecNumber evidence="2">3.1.3.48</ecNumber>
    </recommendedName>
</protein>
<feature type="signal peptide" evidence="13">
    <location>
        <begin position="1"/>
        <end position="33"/>
    </location>
</feature>
<dbReference type="InterPro" id="IPR003595">
    <property type="entry name" value="Tyr_Pase_cat"/>
</dbReference>
<evidence type="ECO:0000259" key="15">
    <source>
        <dbReference type="PROSITE" id="PS50056"/>
    </source>
</evidence>
<evidence type="ECO:0000256" key="13">
    <source>
        <dbReference type="SAM" id="SignalP"/>
    </source>
</evidence>
<dbReference type="Pfam" id="PF00102">
    <property type="entry name" value="Y_phosphatase"/>
    <property type="match status" value="1"/>
</dbReference>
<dbReference type="InterPro" id="IPR000387">
    <property type="entry name" value="Tyr_Pase_dom"/>
</dbReference>
<dbReference type="Gene3D" id="3.90.190.10">
    <property type="entry name" value="Protein tyrosine phosphatase superfamily"/>
    <property type="match status" value="1"/>
</dbReference>
<dbReference type="InterPro" id="IPR016130">
    <property type="entry name" value="Tyr_Pase_AS"/>
</dbReference>
<sequence length="1450" mass="166343">MTKMKLEGCVLRNIFVLILFTLNFSKLFEETSASEIKKEWDYSYDSSSETPEKFENATQKSEIEENFTQRSKDWRSLHSTNFDDYTSFHENDIISTTPSTPEDSQSFSMGIWEEGLPTQKFNDTTQNIFPDSFPTTRKETSETSINSSEFSNPDSLEILHRAERASTTVLKRPDNSEKYTNILSAGNKISTTDANVHETSSLQTTEIPSIVLPKRTDNSEKYTNILSTGNEIPFTDANLHETSSLQITEIPLTTLSNRADNSEKYTNILSTSNKISTTDANVHETSSLQITEIPSTTVSNRADNSEKYTNVLSTGNKISTTDANVHETSSLQITEILSTVLPNRADNSEKYTNILSTGSEIPFTNANVHETSSLQITEIASTTVSNTQNNTISSTIIFDVTPISIKSNEETFGDIWNITTEKFDDTTQNNFHKTTSSPAETSPENVFKFTTDFSDIYTKILSPENTVVPTDIDENDTTTVTSETTTENLVPPEIDFVITNVSSYNFTIEWKEPFNFTEYNIMYYYISVKDKGPKHYVRPLDVIRHERDYKYSNNESKFLTHEAAPNSLYEIQVFAGDEYQNGTSEIKNITTNSSYSTEPLSVTSDVEVISNHCNKTKYRTTLHLNWELPHNTNGDLDHFLVEISGSNYNEKFTVPAASNIREAFYDLNVSNLNASSEYNYTISPITVGNIKGFDEIGYDKTPDGCPSEPTRLAIHEITTSGFGITWKEAEEYYGVILEYDVEINILGHNHFTSYDTECRNKSRNMFNYSTKRTFFKFIEGLPHYKYIVSTRSRTSAGRSEFSEYKTVTTASIASTPVRDLIVFKSGYKITEDTFEYNVTLSFKKPCNTNGPFESYLIKYSGYREDYPNADFTKASNNLSETNIGITLKNAEYDYTFEVFVVTEHNYTSVAKNGHIKTISGVPPANPEEINYKINEENPIQIDVVLKKNTFNNSMGNIIYYAVILIRSNGSVHPRKLHHDEWGEYWPSANNTTFYFRKRSEIIQLTENYWNPFNDSVNTINICIGKSSECSLNYELSEETDYFIVIRGLTKNTYRDIYTLIKTGKYESNLWLTLTLIFFFLLLIVCAIYVYSKKGQSIRISLYALDFSKFKRISNANGIEGAPRHIIAIKNITSYYNKIADDPEILKQQYADLEDETRAYKEKNVKSDFALKPENKRKNRYINILPYDENRVRLNIEEDDEISSDYINASYIRGFSGEIEYIASQGPLEHTCRDFWKMVIQENVTVIVMVSHFVENEKEKCFKYFPRNYENLLICEDLEVKCLTELQFDTYCVRTLLVRKDIRQYSVVHLQYIDWPDFGCPSGTSNMLFFCQEVRDRIKLEMGKMIVHCSAGVGRTGTLISLDILLQAVRKKKEISIFETVLQLRKQRTHMVQTEKQYVYLHTCIKDALENEALYLREGDDHCEEHTYKNTPLNKKYLEGDFELEEDESAF</sequence>
<evidence type="ECO:0000256" key="2">
    <source>
        <dbReference type="ARBA" id="ARBA00013064"/>
    </source>
</evidence>
<dbReference type="Proteomes" id="UP001431783">
    <property type="component" value="Unassembled WGS sequence"/>
</dbReference>
<evidence type="ECO:0000313" key="17">
    <source>
        <dbReference type="EMBL" id="KAK9873068.1"/>
    </source>
</evidence>
<dbReference type="InterPro" id="IPR013783">
    <property type="entry name" value="Ig-like_fold"/>
</dbReference>
<evidence type="ECO:0000256" key="1">
    <source>
        <dbReference type="ARBA" id="ARBA00004167"/>
    </source>
</evidence>
<comment type="catalytic activity">
    <reaction evidence="10">
        <text>O-phospho-L-tyrosyl-[protein] + H2O = L-tyrosyl-[protein] + phosphate</text>
        <dbReference type="Rhea" id="RHEA:10684"/>
        <dbReference type="Rhea" id="RHEA-COMP:10136"/>
        <dbReference type="Rhea" id="RHEA-COMP:20101"/>
        <dbReference type="ChEBI" id="CHEBI:15377"/>
        <dbReference type="ChEBI" id="CHEBI:43474"/>
        <dbReference type="ChEBI" id="CHEBI:46858"/>
        <dbReference type="ChEBI" id="CHEBI:61978"/>
        <dbReference type="EC" id="3.1.3.48"/>
    </reaction>
</comment>
<gene>
    <name evidence="17" type="ORF">WA026_020801</name>
</gene>
<feature type="domain" description="Fibronectin type-III" evidence="16">
    <location>
        <begin position="708"/>
        <end position="812"/>
    </location>
</feature>
<keyword evidence="5" id="KW-0378">Hydrolase</keyword>
<evidence type="ECO:0000256" key="5">
    <source>
        <dbReference type="ARBA" id="ARBA00022801"/>
    </source>
</evidence>
<dbReference type="GO" id="GO:0048666">
    <property type="term" value="P:neuron development"/>
    <property type="evidence" value="ECO:0007669"/>
    <property type="project" value="UniProtKB-ARBA"/>
</dbReference>
<name>A0AAW1TRV6_9CUCU</name>
<evidence type="ECO:0000256" key="3">
    <source>
        <dbReference type="ARBA" id="ARBA00022692"/>
    </source>
</evidence>
<feature type="region of interest" description="Disordered" evidence="11">
    <location>
        <begin position="132"/>
        <end position="152"/>
    </location>
</feature>
<dbReference type="SMART" id="SM00060">
    <property type="entry name" value="FN3"/>
    <property type="match status" value="3"/>
</dbReference>
<dbReference type="CDD" id="cd00047">
    <property type="entry name" value="PTPc"/>
    <property type="match status" value="1"/>
</dbReference>
<dbReference type="GO" id="GO:0004725">
    <property type="term" value="F:protein tyrosine phosphatase activity"/>
    <property type="evidence" value="ECO:0007669"/>
    <property type="project" value="UniProtKB-EC"/>
</dbReference>
<dbReference type="InterPro" id="IPR003961">
    <property type="entry name" value="FN3_dom"/>
</dbReference>
<feature type="compositionally biased region" description="Polar residues" evidence="11">
    <location>
        <begin position="142"/>
        <end position="152"/>
    </location>
</feature>
<organism evidence="17 18">
    <name type="scientific">Henosepilachna vigintioctopunctata</name>
    <dbReference type="NCBI Taxonomy" id="420089"/>
    <lineage>
        <taxon>Eukaryota</taxon>
        <taxon>Metazoa</taxon>
        <taxon>Ecdysozoa</taxon>
        <taxon>Arthropoda</taxon>
        <taxon>Hexapoda</taxon>
        <taxon>Insecta</taxon>
        <taxon>Pterygota</taxon>
        <taxon>Neoptera</taxon>
        <taxon>Endopterygota</taxon>
        <taxon>Coleoptera</taxon>
        <taxon>Polyphaga</taxon>
        <taxon>Cucujiformia</taxon>
        <taxon>Coccinelloidea</taxon>
        <taxon>Coccinellidae</taxon>
        <taxon>Epilachninae</taxon>
        <taxon>Epilachnini</taxon>
        <taxon>Henosepilachna</taxon>
    </lineage>
</organism>
<evidence type="ECO:0000259" key="16">
    <source>
        <dbReference type="PROSITE" id="PS50853"/>
    </source>
</evidence>
<dbReference type="PRINTS" id="PR00700">
    <property type="entry name" value="PRTYPHPHTASE"/>
</dbReference>
<comment type="caution">
    <text evidence="17">The sequence shown here is derived from an EMBL/GenBank/DDBJ whole genome shotgun (WGS) entry which is preliminary data.</text>
</comment>
<dbReference type="PROSITE" id="PS00383">
    <property type="entry name" value="TYR_PHOSPHATASE_1"/>
    <property type="match status" value="1"/>
</dbReference>
<dbReference type="InterPro" id="IPR036116">
    <property type="entry name" value="FN3_sf"/>
</dbReference>
<dbReference type="SUPFAM" id="SSF49265">
    <property type="entry name" value="Fibronectin type III"/>
    <property type="match status" value="2"/>
</dbReference>
<evidence type="ECO:0000256" key="9">
    <source>
        <dbReference type="ARBA" id="ARBA00023180"/>
    </source>
</evidence>
<evidence type="ECO:0000313" key="18">
    <source>
        <dbReference type="Proteomes" id="UP001431783"/>
    </source>
</evidence>
<keyword evidence="18" id="KW-1185">Reference proteome</keyword>
<dbReference type="FunFam" id="3.90.190.10:FF:000102">
    <property type="entry name" value="Receptor-type tyrosine-protein phosphatase"/>
    <property type="match status" value="1"/>
</dbReference>
<keyword evidence="3 12" id="KW-0812">Transmembrane</keyword>
<evidence type="ECO:0000256" key="4">
    <source>
        <dbReference type="ARBA" id="ARBA00022729"/>
    </source>
</evidence>
<feature type="domain" description="Fibronectin type-III" evidence="16">
    <location>
        <begin position="491"/>
        <end position="594"/>
    </location>
</feature>
<dbReference type="PANTHER" id="PTHR46957:SF3">
    <property type="entry name" value="CYTOKINE RECEPTOR"/>
    <property type="match status" value="1"/>
</dbReference>
<accession>A0AAW1TRV6</accession>
<keyword evidence="7 12" id="KW-1133">Transmembrane helix</keyword>
<dbReference type="InterPro" id="IPR029021">
    <property type="entry name" value="Prot-tyrosine_phosphatase-like"/>
</dbReference>
<dbReference type="Gene3D" id="2.60.40.10">
    <property type="entry name" value="Immunoglobulins"/>
    <property type="match status" value="3"/>
</dbReference>
<dbReference type="PROSITE" id="PS50055">
    <property type="entry name" value="TYR_PHOSPHATASE_PTP"/>
    <property type="match status" value="1"/>
</dbReference>
<evidence type="ECO:0000256" key="7">
    <source>
        <dbReference type="ARBA" id="ARBA00022989"/>
    </source>
</evidence>
<keyword evidence="6" id="KW-0904">Protein phosphatase</keyword>
<dbReference type="SMART" id="SM00404">
    <property type="entry name" value="PTPc_motif"/>
    <property type="match status" value="1"/>
</dbReference>
<evidence type="ECO:0000256" key="11">
    <source>
        <dbReference type="SAM" id="MobiDB-lite"/>
    </source>
</evidence>
<dbReference type="PROSITE" id="PS50853">
    <property type="entry name" value="FN3"/>
    <property type="match status" value="2"/>
</dbReference>
<dbReference type="EMBL" id="JARQZJ010000015">
    <property type="protein sequence ID" value="KAK9873068.1"/>
    <property type="molecule type" value="Genomic_DNA"/>
</dbReference>
<keyword evidence="9" id="KW-0325">Glycoprotein</keyword>
<reference evidence="17 18" key="1">
    <citation type="submission" date="2023-03" db="EMBL/GenBank/DDBJ databases">
        <title>Genome insight into feeding habits of ladybird beetles.</title>
        <authorList>
            <person name="Li H.-S."/>
            <person name="Huang Y.-H."/>
            <person name="Pang H."/>
        </authorList>
    </citation>
    <scope>NUCLEOTIDE SEQUENCE [LARGE SCALE GENOMIC DNA]</scope>
    <source>
        <strain evidence="17">SYSU_2023b</strain>
        <tissue evidence="17">Whole body</tissue>
    </source>
</reference>
<dbReference type="CDD" id="cd00063">
    <property type="entry name" value="FN3"/>
    <property type="match status" value="2"/>
</dbReference>
<dbReference type="InterPro" id="IPR050713">
    <property type="entry name" value="RTP_Phos/Ushers"/>
</dbReference>
<dbReference type="GO" id="GO:0016020">
    <property type="term" value="C:membrane"/>
    <property type="evidence" value="ECO:0007669"/>
    <property type="project" value="UniProtKB-SubCell"/>
</dbReference>
<evidence type="ECO:0000256" key="10">
    <source>
        <dbReference type="ARBA" id="ARBA00051722"/>
    </source>
</evidence>
<dbReference type="PANTHER" id="PTHR46957">
    <property type="entry name" value="CYTOKINE RECEPTOR"/>
    <property type="match status" value="1"/>
</dbReference>
<keyword evidence="8 12" id="KW-0472">Membrane</keyword>
<evidence type="ECO:0000256" key="12">
    <source>
        <dbReference type="SAM" id="Phobius"/>
    </source>
</evidence>
<dbReference type="InterPro" id="IPR000242">
    <property type="entry name" value="PTP_cat"/>
</dbReference>